<feature type="binding site" evidence="7">
    <location>
        <begin position="49"/>
        <end position="52"/>
    </location>
    <ligand>
        <name>carbamoyl phosphate</name>
        <dbReference type="ChEBI" id="CHEBI:58228"/>
    </ligand>
</feature>
<dbReference type="GO" id="GO:0042450">
    <property type="term" value="P:L-arginine biosynthetic process via ornithine"/>
    <property type="evidence" value="ECO:0007669"/>
    <property type="project" value="UniProtKB-UniRule"/>
</dbReference>
<evidence type="ECO:0000313" key="11">
    <source>
        <dbReference type="Proteomes" id="UP000251995"/>
    </source>
</evidence>
<dbReference type="InterPro" id="IPR006131">
    <property type="entry name" value="Asp_carbamoyltransf_Asp/Orn-bd"/>
</dbReference>
<name>A0A344UTL7_9ACTN</name>
<feature type="binding site" evidence="7">
    <location>
        <begin position="234"/>
        <end position="235"/>
    </location>
    <ligand>
        <name>L-ornithine</name>
        <dbReference type="ChEBI" id="CHEBI:46911"/>
    </ligand>
</feature>
<feature type="binding site" evidence="7">
    <location>
        <begin position="269"/>
        <end position="270"/>
    </location>
    <ligand>
        <name>carbamoyl phosphate</name>
        <dbReference type="ChEBI" id="CHEBI:58228"/>
    </ligand>
</feature>
<dbReference type="InterPro" id="IPR006130">
    <property type="entry name" value="Asp/Orn_carbamoylTrfase"/>
</dbReference>
<dbReference type="Pfam" id="PF00185">
    <property type="entry name" value="OTCace"/>
    <property type="match status" value="1"/>
</dbReference>
<evidence type="ECO:0000256" key="2">
    <source>
        <dbReference type="ARBA" id="ARBA00007805"/>
    </source>
</evidence>
<evidence type="ECO:0000259" key="8">
    <source>
        <dbReference type="Pfam" id="PF00185"/>
    </source>
</evidence>
<accession>A0A344UTL7</accession>
<evidence type="ECO:0000256" key="6">
    <source>
        <dbReference type="ARBA" id="ARBA00048772"/>
    </source>
</evidence>
<sequence>MRHFLRDDDLTSAEQREVLARGLALKADRFSEKPFAGPQTVAVVFDKSSTRTRVSFATGIADLGGSPLVIDAAGSQMGRGEPIADTARVFSSMCAMIVWRTFGQERIDEMAAYSSVPVVNALTDQFHPCQILADLITIAEVKGGLAAEGPALAGRSFAYLGDGANNMAASYLIGGALAGLDVRIGCPDSHIPDPAVVARAREIAATTGGAVTVTADPHEAVAGVDVIATDTWASMGNEEAGHAAEGVLAPYQINASLMAEGDDAVFLHCLPAYREHEVTADVIDGPASVVWREAENRLHAQKGLMGWLMDR</sequence>
<feature type="binding site" evidence="7">
    <location>
        <position position="100"/>
    </location>
    <ligand>
        <name>carbamoyl phosphate</name>
        <dbReference type="ChEBI" id="CHEBI:58228"/>
    </ligand>
</feature>
<feature type="domain" description="Aspartate/ornithine carbamoyltransferase Asp/Orn-binding" evidence="8">
    <location>
        <begin position="154"/>
        <end position="307"/>
    </location>
</feature>
<evidence type="ECO:0000256" key="4">
    <source>
        <dbReference type="ARBA" id="ARBA00016634"/>
    </source>
</evidence>
<dbReference type="HAMAP" id="MF_01109">
    <property type="entry name" value="OTCase"/>
    <property type="match status" value="1"/>
</dbReference>
<dbReference type="Gene3D" id="3.40.50.1370">
    <property type="entry name" value="Aspartate/ornithine carbamoyltransferase"/>
    <property type="match status" value="2"/>
</dbReference>
<feature type="binding site" evidence="7">
    <location>
        <position position="76"/>
    </location>
    <ligand>
        <name>carbamoyl phosphate</name>
        <dbReference type="ChEBI" id="CHEBI:58228"/>
    </ligand>
</feature>
<feature type="binding site" evidence="7">
    <location>
        <begin position="127"/>
        <end position="130"/>
    </location>
    <ligand>
        <name>carbamoyl phosphate</name>
        <dbReference type="ChEBI" id="CHEBI:58228"/>
    </ligand>
</feature>
<protein>
    <recommendedName>
        <fullName evidence="4 7">Ornithine carbamoyltransferase</fullName>
        <shortName evidence="7">OTCase</shortName>
        <ecNumber evidence="3 7">2.1.3.3</ecNumber>
    </recommendedName>
</protein>
<dbReference type="InterPro" id="IPR036901">
    <property type="entry name" value="Asp/Orn_carbamoylTrfase_sf"/>
</dbReference>
<comment type="pathway">
    <text evidence="1">Amino-acid biosynthesis; L-arginine biosynthesis; L-arginine from L-ornithine and carbamoyl phosphate: step 1/3.</text>
</comment>
<dbReference type="FunFam" id="3.40.50.1370:FF:000008">
    <property type="entry name" value="Ornithine carbamoyltransferase"/>
    <property type="match status" value="1"/>
</dbReference>
<evidence type="ECO:0000256" key="7">
    <source>
        <dbReference type="HAMAP-Rule" id="MF_01109"/>
    </source>
</evidence>
<keyword evidence="5 7" id="KW-0808">Transferase</keyword>
<feature type="binding site" evidence="7">
    <location>
        <position position="230"/>
    </location>
    <ligand>
        <name>L-ornithine</name>
        <dbReference type="ChEBI" id="CHEBI:46911"/>
    </ligand>
</feature>
<dbReference type="NCBIfam" id="TIGR00658">
    <property type="entry name" value="orni_carb_tr"/>
    <property type="match status" value="1"/>
</dbReference>
<dbReference type="PRINTS" id="PR00102">
    <property type="entry name" value="OTCASE"/>
</dbReference>
<dbReference type="EC" id="2.1.3.3" evidence="3 7"/>
<comment type="subcellular location">
    <subcellularLocation>
        <location evidence="7">Cytoplasm</location>
    </subcellularLocation>
</comment>
<dbReference type="Pfam" id="PF02729">
    <property type="entry name" value="OTCace_N"/>
    <property type="match status" value="1"/>
</dbReference>
<dbReference type="RefSeq" id="WP_114044597.1">
    <property type="nucleotide sequence ID" value="NZ_CP025198.1"/>
</dbReference>
<evidence type="ECO:0000313" key="10">
    <source>
        <dbReference type="EMBL" id="AXE38615.1"/>
    </source>
</evidence>
<evidence type="ECO:0000259" key="9">
    <source>
        <dbReference type="Pfam" id="PF02729"/>
    </source>
</evidence>
<dbReference type="GO" id="GO:0005737">
    <property type="term" value="C:cytoplasm"/>
    <property type="evidence" value="ECO:0007669"/>
    <property type="project" value="UniProtKB-SubCell"/>
</dbReference>
<dbReference type="AlphaFoldDB" id="A0A344UTL7"/>
<evidence type="ECO:0000256" key="1">
    <source>
        <dbReference type="ARBA" id="ARBA00004975"/>
    </source>
</evidence>
<keyword evidence="7" id="KW-0963">Cytoplasm</keyword>
<dbReference type="InterPro" id="IPR024904">
    <property type="entry name" value="OTCase_ArgI"/>
</dbReference>
<dbReference type="NCBIfam" id="NF001986">
    <property type="entry name" value="PRK00779.1"/>
    <property type="match status" value="1"/>
</dbReference>
<dbReference type="EMBL" id="CP025198">
    <property type="protein sequence ID" value="AXE38615.1"/>
    <property type="molecule type" value="Genomic_DNA"/>
</dbReference>
<feature type="binding site" evidence="7">
    <location>
        <position position="297"/>
    </location>
    <ligand>
        <name>carbamoyl phosphate</name>
        <dbReference type="ChEBI" id="CHEBI:58228"/>
    </ligand>
</feature>
<dbReference type="SUPFAM" id="SSF53671">
    <property type="entry name" value="Aspartate/ornithine carbamoyltransferase"/>
    <property type="match status" value="1"/>
</dbReference>
<dbReference type="Proteomes" id="UP000251995">
    <property type="component" value="Chromosome"/>
</dbReference>
<dbReference type="InterPro" id="IPR002292">
    <property type="entry name" value="Orn/put_carbamltrans"/>
</dbReference>
<keyword evidence="11" id="KW-1185">Reference proteome</keyword>
<feature type="domain" description="Aspartate/ornithine carbamoyltransferase carbamoyl-P binding" evidence="9">
    <location>
        <begin position="2"/>
        <end position="140"/>
    </location>
</feature>
<dbReference type="OrthoDB" id="9802587at2"/>
<evidence type="ECO:0000256" key="5">
    <source>
        <dbReference type="ARBA" id="ARBA00022679"/>
    </source>
</evidence>
<dbReference type="PANTHER" id="PTHR45753">
    <property type="entry name" value="ORNITHINE CARBAMOYLTRANSFERASE, MITOCHONDRIAL"/>
    <property type="match status" value="1"/>
</dbReference>
<gene>
    <name evidence="10" type="primary">argF</name>
    <name evidence="10" type="ORF">JS278_01447</name>
</gene>
<comment type="catalytic activity">
    <reaction evidence="6 7">
        <text>carbamoyl phosphate + L-ornithine = L-citrulline + phosphate + H(+)</text>
        <dbReference type="Rhea" id="RHEA:19513"/>
        <dbReference type="ChEBI" id="CHEBI:15378"/>
        <dbReference type="ChEBI" id="CHEBI:43474"/>
        <dbReference type="ChEBI" id="CHEBI:46911"/>
        <dbReference type="ChEBI" id="CHEBI:57743"/>
        <dbReference type="ChEBI" id="CHEBI:58228"/>
        <dbReference type="EC" id="2.1.3.3"/>
    </reaction>
</comment>
<comment type="similarity">
    <text evidence="2 7">Belongs to the aspartate/ornithine carbamoyltransferase superfamily. OTCase family.</text>
</comment>
<dbReference type="InterPro" id="IPR006132">
    <property type="entry name" value="Asp/Orn_carbamoyltranf_P-bd"/>
</dbReference>
<dbReference type="PANTHER" id="PTHR45753:SF3">
    <property type="entry name" value="ORNITHINE TRANSCARBAMYLASE, MITOCHONDRIAL"/>
    <property type="match status" value="1"/>
</dbReference>
<dbReference type="PRINTS" id="PR00100">
    <property type="entry name" value="AOTCASE"/>
</dbReference>
<evidence type="ECO:0000256" key="3">
    <source>
        <dbReference type="ARBA" id="ARBA00013007"/>
    </source>
</evidence>
<dbReference type="GO" id="GO:0019240">
    <property type="term" value="P:citrulline biosynthetic process"/>
    <property type="evidence" value="ECO:0007669"/>
    <property type="project" value="TreeGrafter"/>
</dbReference>
<dbReference type="GO" id="GO:0004585">
    <property type="term" value="F:ornithine carbamoyltransferase activity"/>
    <property type="evidence" value="ECO:0007669"/>
    <property type="project" value="UniProtKB-UniRule"/>
</dbReference>
<dbReference type="GO" id="GO:0016597">
    <property type="term" value="F:amino acid binding"/>
    <property type="evidence" value="ECO:0007669"/>
    <property type="project" value="InterPro"/>
</dbReference>
<proteinExistence type="inferred from homology"/>
<feature type="binding site" evidence="7">
    <location>
        <position position="166"/>
    </location>
    <ligand>
        <name>L-ornithine</name>
        <dbReference type="ChEBI" id="CHEBI:46911"/>
    </ligand>
</feature>
<dbReference type="KEGG" id="acij:JS278_01447"/>
<reference evidence="10 11" key="1">
    <citation type="submission" date="2017-12" db="EMBL/GenBank/DDBJ databases">
        <title>The whole genome sequence of the Acidipropionibacterium virtanenii sp. nov. type strain JS278.</title>
        <authorList>
            <person name="Laine P."/>
            <person name="Deptula P."/>
            <person name="Varmanen P."/>
            <person name="Auvinen P."/>
        </authorList>
    </citation>
    <scope>NUCLEOTIDE SEQUENCE [LARGE SCALE GENOMIC DNA]</scope>
    <source>
        <strain evidence="10 11">JS278</strain>
    </source>
</reference>
<organism evidence="10 11">
    <name type="scientific">Acidipropionibacterium virtanenii</name>
    <dbReference type="NCBI Taxonomy" id="2057246"/>
    <lineage>
        <taxon>Bacteria</taxon>
        <taxon>Bacillati</taxon>
        <taxon>Actinomycetota</taxon>
        <taxon>Actinomycetes</taxon>
        <taxon>Propionibacteriales</taxon>
        <taxon>Propionibacteriaceae</taxon>
        <taxon>Acidipropionibacterium</taxon>
    </lineage>
</organism>
<dbReference type="PROSITE" id="PS00097">
    <property type="entry name" value="CARBAMOYLTRANSFERASE"/>
    <property type="match status" value="1"/>
</dbReference>